<comment type="caution">
    <text evidence="3">The sequence shown here is derived from an EMBL/GenBank/DDBJ whole genome shotgun (WGS) entry which is preliminary data.</text>
</comment>
<reference evidence="3 4" key="1">
    <citation type="submission" date="2018-09" db="EMBL/GenBank/DDBJ databases">
        <title>Comparative genomics of Leucobacter spp.</title>
        <authorList>
            <person name="Reis A.C."/>
            <person name="Kolvenbach B.A."/>
            <person name="Corvini P.F.X."/>
            <person name="Nunes O.C."/>
        </authorList>
    </citation>
    <scope>NUCLEOTIDE SEQUENCE [LARGE SCALE GENOMIC DNA]</scope>
    <source>
        <strain evidence="3 4">L-1</strain>
    </source>
</reference>
<dbReference type="SMART" id="SM00422">
    <property type="entry name" value="HTH_MERR"/>
    <property type="match status" value="1"/>
</dbReference>
<dbReference type="InterPro" id="IPR047057">
    <property type="entry name" value="MerR_fam"/>
</dbReference>
<dbReference type="PROSITE" id="PS50937">
    <property type="entry name" value="HTH_MERR_2"/>
    <property type="match status" value="1"/>
</dbReference>
<dbReference type="RefSeq" id="WP_202381705.1">
    <property type="nucleotide sequence ID" value="NZ_BAAAMA010000002.1"/>
</dbReference>
<dbReference type="PANTHER" id="PTHR30204:SF97">
    <property type="entry name" value="MERR FAMILY REGULATORY PROTEIN"/>
    <property type="match status" value="1"/>
</dbReference>
<dbReference type="Gene3D" id="3.20.80.10">
    <property type="entry name" value="Regulatory factor, effector binding domain"/>
    <property type="match status" value="1"/>
</dbReference>
<dbReference type="InterPro" id="IPR000551">
    <property type="entry name" value="MerR-type_HTH_dom"/>
</dbReference>
<name>A0ABS1SNC7_9MICO</name>
<dbReference type="InterPro" id="IPR009061">
    <property type="entry name" value="DNA-bd_dom_put_sf"/>
</dbReference>
<dbReference type="Gene3D" id="1.10.1660.10">
    <property type="match status" value="1"/>
</dbReference>
<keyword evidence="1" id="KW-0238">DNA-binding</keyword>
<evidence type="ECO:0000313" key="3">
    <source>
        <dbReference type="EMBL" id="MBL3689685.1"/>
    </source>
</evidence>
<dbReference type="Pfam" id="PF13411">
    <property type="entry name" value="MerR_1"/>
    <property type="match status" value="1"/>
</dbReference>
<organism evidence="3 4">
    <name type="scientific">Leucobacter chromiireducens subsp. chromiireducens</name>
    <dbReference type="NCBI Taxonomy" id="660067"/>
    <lineage>
        <taxon>Bacteria</taxon>
        <taxon>Bacillati</taxon>
        <taxon>Actinomycetota</taxon>
        <taxon>Actinomycetes</taxon>
        <taxon>Micrococcales</taxon>
        <taxon>Microbacteriaceae</taxon>
        <taxon>Leucobacter</taxon>
    </lineage>
</organism>
<sequence>MLQIGDFAGITGLSVKALRHYGEKAVLAPEVVDERSGYRWYAEGQVRTGATIRAMRAGGVPLPEIAEALGASSVGADGALDALEAHRERVLEERAREDLAHEAAVNELRALRVPVHVELRQQPEQHFVGRALHAPGDDLDELTDDEANAVFGELFERLADARIPVSGEFWTTLGTGENGGVALMGCWEVPHSLGAAWTFPGDRAGTLPPRTELVATWRPEEGEELPEGATHPAIVALFDALDERGIELRLGRMEVRQTIRGQDPNGFSVEVSVVVAER</sequence>
<dbReference type="InterPro" id="IPR011256">
    <property type="entry name" value="Reg_factor_effector_dom_sf"/>
</dbReference>
<dbReference type="SUPFAM" id="SSF46955">
    <property type="entry name" value="Putative DNA-binding domain"/>
    <property type="match status" value="1"/>
</dbReference>
<keyword evidence="4" id="KW-1185">Reference proteome</keyword>
<protein>
    <submittedName>
        <fullName evidence="3">MerR family transcriptional regulator</fullName>
    </submittedName>
</protein>
<accession>A0ABS1SNC7</accession>
<evidence type="ECO:0000259" key="2">
    <source>
        <dbReference type="PROSITE" id="PS50937"/>
    </source>
</evidence>
<dbReference type="Proteomes" id="UP001646141">
    <property type="component" value="Unassembled WGS sequence"/>
</dbReference>
<feature type="domain" description="HTH merR-type" evidence="2">
    <location>
        <begin position="1"/>
        <end position="71"/>
    </location>
</feature>
<evidence type="ECO:0000313" key="4">
    <source>
        <dbReference type="Proteomes" id="UP001646141"/>
    </source>
</evidence>
<gene>
    <name evidence="3" type="ORF">D3226_06890</name>
</gene>
<proteinExistence type="predicted"/>
<evidence type="ECO:0000256" key="1">
    <source>
        <dbReference type="ARBA" id="ARBA00023125"/>
    </source>
</evidence>
<dbReference type="PANTHER" id="PTHR30204">
    <property type="entry name" value="REDOX-CYCLING DRUG-SENSING TRANSCRIPTIONAL ACTIVATOR SOXR"/>
    <property type="match status" value="1"/>
</dbReference>
<dbReference type="EMBL" id="QYAD01000002">
    <property type="protein sequence ID" value="MBL3689685.1"/>
    <property type="molecule type" value="Genomic_DNA"/>
</dbReference>